<protein>
    <submittedName>
        <fullName evidence="2">(northern house mosquito) hypothetical protein</fullName>
    </submittedName>
</protein>
<name>A0A8D8G903_CULPI</name>
<organism evidence="2">
    <name type="scientific">Culex pipiens</name>
    <name type="common">House mosquito</name>
    <dbReference type="NCBI Taxonomy" id="7175"/>
    <lineage>
        <taxon>Eukaryota</taxon>
        <taxon>Metazoa</taxon>
        <taxon>Ecdysozoa</taxon>
        <taxon>Arthropoda</taxon>
        <taxon>Hexapoda</taxon>
        <taxon>Insecta</taxon>
        <taxon>Pterygota</taxon>
        <taxon>Neoptera</taxon>
        <taxon>Endopterygota</taxon>
        <taxon>Diptera</taxon>
        <taxon>Nematocera</taxon>
        <taxon>Culicoidea</taxon>
        <taxon>Culicidae</taxon>
        <taxon>Culicinae</taxon>
        <taxon>Culicini</taxon>
        <taxon>Culex</taxon>
        <taxon>Culex</taxon>
    </lineage>
</organism>
<evidence type="ECO:0000256" key="1">
    <source>
        <dbReference type="SAM" id="MobiDB-lite"/>
    </source>
</evidence>
<dbReference type="EMBL" id="HBUE01136780">
    <property type="protein sequence ID" value="CAG6498930.1"/>
    <property type="molecule type" value="Transcribed_RNA"/>
</dbReference>
<dbReference type="AlphaFoldDB" id="A0A8D8G903"/>
<feature type="region of interest" description="Disordered" evidence="1">
    <location>
        <begin position="1"/>
        <end position="48"/>
    </location>
</feature>
<reference evidence="2" key="1">
    <citation type="submission" date="2021-05" db="EMBL/GenBank/DDBJ databases">
        <authorList>
            <person name="Alioto T."/>
            <person name="Alioto T."/>
            <person name="Gomez Garrido J."/>
        </authorList>
    </citation>
    <scope>NUCLEOTIDE SEQUENCE</scope>
</reference>
<feature type="compositionally biased region" description="Low complexity" evidence="1">
    <location>
        <begin position="10"/>
        <end position="24"/>
    </location>
</feature>
<proteinExistence type="predicted"/>
<sequence length="155" mass="17207">MLRAKHHATSRSARTWSRSSTSSTRRWRSRRGTPASAAPAVPTTTGKVATPKLPTVAIVRAAKTKVGSLATRAAAGVAVRTRGTTSIHSTGPRTGVIIFPIRGSFRRRSWRRCRRNRLRRGSSIFWIWRGTSGRGRWAWGTRATVRRSSSIWSRG</sequence>
<feature type="compositionally biased region" description="Low complexity" evidence="1">
    <location>
        <begin position="33"/>
        <end position="45"/>
    </location>
</feature>
<accession>A0A8D8G903</accession>
<evidence type="ECO:0000313" key="2">
    <source>
        <dbReference type="EMBL" id="CAG6498930.1"/>
    </source>
</evidence>